<dbReference type="Gene3D" id="3.40.50.720">
    <property type="entry name" value="NAD(P)-binding Rossmann-like Domain"/>
    <property type="match status" value="2"/>
</dbReference>
<keyword evidence="6" id="KW-1185">Reference proteome</keyword>
<name>A0ABM9DC73_9BACT</name>
<comment type="similarity">
    <text evidence="1">Belongs to the polysaccharide synthase family.</text>
</comment>
<evidence type="ECO:0000256" key="1">
    <source>
        <dbReference type="ARBA" id="ARBA00007430"/>
    </source>
</evidence>
<evidence type="ECO:0000313" key="5">
    <source>
        <dbReference type="EMBL" id="CAH2032331.1"/>
    </source>
</evidence>
<evidence type="ECO:0000256" key="2">
    <source>
        <dbReference type="SAM" id="MobiDB-lite"/>
    </source>
</evidence>
<keyword evidence="3" id="KW-0472">Membrane</keyword>
<dbReference type="Pfam" id="PF13727">
    <property type="entry name" value="CoA_binding_3"/>
    <property type="match status" value="1"/>
</dbReference>
<protein>
    <submittedName>
        <fullName evidence="5">Capsular polysaccharide biosynthesis protein CapD</fullName>
    </submittedName>
</protein>
<evidence type="ECO:0000256" key="3">
    <source>
        <dbReference type="SAM" id="Phobius"/>
    </source>
</evidence>
<dbReference type="RefSeq" id="WP_305733089.1">
    <property type="nucleotide sequence ID" value="NZ_OW150024.1"/>
</dbReference>
<dbReference type="SUPFAM" id="SSF51735">
    <property type="entry name" value="NAD(P)-binding Rossmann-fold domains"/>
    <property type="match status" value="2"/>
</dbReference>
<dbReference type="Proteomes" id="UP001295463">
    <property type="component" value="Chromosome"/>
</dbReference>
<feature type="transmembrane region" description="Helical" evidence="3">
    <location>
        <begin position="83"/>
        <end position="102"/>
    </location>
</feature>
<dbReference type="PANTHER" id="PTHR43318:SF1">
    <property type="entry name" value="POLYSACCHARIDE BIOSYNTHESIS PROTEIN EPSC-RELATED"/>
    <property type="match status" value="1"/>
</dbReference>
<dbReference type="PANTHER" id="PTHR43318">
    <property type="entry name" value="UDP-N-ACETYLGLUCOSAMINE 4,6-DEHYDRATASE"/>
    <property type="match status" value="1"/>
</dbReference>
<accession>A0ABM9DC73</accession>
<feature type="transmembrane region" description="Helical" evidence="3">
    <location>
        <begin position="45"/>
        <end position="63"/>
    </location>
</feature>
<proteinExistence type="inferred from homology"/>
<dbReference type="InterPro" id="IPR003869">
    <property type="entry name" value="Polysac_CapD-like"/>
</dbReference>
<dbReference type="InterPro" id="IPR036291">
    <property type="entry name" value="NAD(P)-bd_dom_sf"/>
</dbReference>
<dbReference type="Pfam" id="PF02719">
    <property type="entry name" value="Polysacc_synt_2"/>
    <property type="match status" value="1"/>
</dbReference>
<dbReference type="InterPro" id="IPR051203">
    <property type="entry name" value="Polysaccharide_Synthase-Rel"/>
</dbReference>
<reference evidence="5 6" key="1">
    <citation type="submission" date="2022-03" db="EMBL/GenBank/DDBJ databases">
        <authorList>
            <person name="Koch H."/>
        </authorList>
    </citation>
    <scope>NUCLEOTIDE SEQUENCE [LARGE SCALE GENOMIC DNA]</scope>
    <source>
        <strain evidence="5 6">G1</strain>
    </source>
</reference>
<keyword evidence="3" id="KW-1133">Transmembrane helix</keyword>
<organism evidence="5 6">
    <name type="scientific">Trichlorobacter ammonificans</name>
    <dbReference type="NCBI Taxonomy" id="2916410"/>
    <lineage>
        <taxon>Bacteria</taxon>
        <taxon>Pseudomonadati</taxon>
        <taxon>Thermodesulfobacteriota</taxon>
        <taxon>Desulfuromonadia</taxon>
        <taxon>Geobacterales</taxon>
        <taxon>Geobacteraceae</taxon>
        <taxon>Trichlorobacter</taxon>
    </lineage>
</organism>
<gene>
    <name evidence="5" type="primary">capD</name>
    <name evidence="5" type="ORF">GEAMG1_2495</name>
</gene>
<evidence type="ECO:0000313" key="6">
    <source>
        <dbReference type="Proteomes" id="UP001295463"/>
    </source>
</evidence>
<sequence>MSLTGLLLTYRRLPVLLVDIALIAAAFLLAFLLRFDLALPSEEMPLVKLGLGVVLVVKPIIFASFGTYRTMWRYASLQDALEIAKTVVISSAISTFTILYLWKFAPYHRSIFILDGVLLFLFVSASRLIWRVVRERCLIGASRTGRRTLIVGAGDAGNLLLKEIHKQPDSGFAVVGFVDDDAEKNGLKLAGVRVLGHTRQLPALIKKYLIEEVIIAVPSAPKKFIRQMIACCKESGVHFKTLPGISDIIDGRVSISQIKDVEIEDLLGREPVQLDQEGIRRYLTGKRVLVTGAAGSIGSEICRQVCHYAPAKLVLLDNAETPLYHIEKELTALYPDLRIIPIIADIRHRERIATLFDSFLPQVVFHAAAYKHVPMMEYNPMEAVSNNVGGTALLADVSHACGVEKFVMISTDKAVNPTNVMGASKRAAELYVQALAQQSCTGFTTVRFGNVLGSNGSVIPLFKEQIQKGGPVTVTDPRVIRYFMTIPEACQLVLQAGCLGNGGDIFVLDMGEPVRILDLAEELIRLSGLTPYEDIEIVFSGLRPGEKLFEELLIEGEGILPTAHEKIRVLAAVRQDSEAVRARIAALLGQAALADTGALLDELKATVQEFRPQYHFEGEPPFSFKRLRPDVMPSEGHHQQPSDVVAMRF</sequence>
<keyword evidence="3" id="KW-0812">Transmembrane</keyword>
<feature type="region of interest" description="Disordered" evidence="2">
    <location>
        <begin position="630"/>
        <end position="649"/>
    </location>
</feature>
<dbReference type="CDD" id="cd05237">
    <property type="entry name" value="UDP_invert_4-6DH_SDR_e"/>
    <property type="match status" value="1"/>
</dbReference>
<feature type="domain" description="Polysaccharide biosynthesis protein CapD-like" evidence="4">
    <location>
        <begin position="288"/>
        <end position="569"/>
    </location>
</feature>
<dbReference type="EMBL" id="OW150024">
    <property type="protein sequence ID" value="CAH2032331.1"/>
    <property type="molecule type" value="Genomic_DNA"/>
</dbReference>
<feature type="transmembrane region" description="Helical" evidence="3">
    <location>
        <begin position="12"/>
        <end position="33"/>
    </location>
</feature>
<evidence type="ECO:0000259" key="4">
    <source>
        <dbReference type="Pfam" id="PF02719"/>
    </source>
</evidence>